<reference evidence="2" key="1">
    <citation type="submission" date="2022-07" db="EMBL/GenBank/DDBJ databases">
        <title>Genome analysis of Parmales, a sister group of diatoms, reveals the evolutionary specialization of diatoms from phago-mixotrophs to photoautotrophs.</title>
        <authorList>
            <person name="Ban H."/>
            <person name="Sato S."/>
            <person name="Yoshikawa S."/>
            <person name="Kazumasa Y."/>
            <person name="Nakamura Y."/>
            <person name="Ichinomiya M."/>
            <person name="Saitoh K."/>
            <person name="Sato N."/>
            <person name="Blanc-Mathieu R."/>
            <person name="Endo H."/>
            <person name="Kuwata A."/>
            <person name="Ogata H."/>
        </authorList>
    </citation>
    <scope>NUCLEOTIDE SEQUENCE</scope>
</reference>
<keyword evidence="1" id="KW-0812">Transmembrane</keyword>
<dbReference type="EMBL" id="BRXZ01003299">
    <property type="protein sequence ID" value="GMH51991.1"/>
    <property type="molecule type" value="Genomic_DNA"/>
</dbReference>
<accession>A0A9W6ZGT2</accession>
<dbReference type="InterPro" id="IPR009858">
    <property type="entry name" value="DUF1415"/>
</dbReference>
<proteinExistence type="predicted"/>
<dbReference type="Proteomes" id="UP001165082">
    <property type="component" value="Unassembled WGS sequence"/>
</dbReference>
<feature type="transmembrane region" description="Helical" evidence="1">
    <location>
        <begin position="6"/>
        <end position="25"/>
    </location>
</feature>
<comment type="caution">
    <text evidence="2">The sequence shown here is derived from an EMBL/GenBank/DDBJ whole genome shotgun (WGS) entry which is preliminary data.</text>
</comment>
<keyword evidence="1" id="KW-0472">Membrane</keyword>
<gene>
    <name evidence="2" type="ORF">TrRE_jg5709</name>
</gene>
<keyword evidence="3" id="KW-1185">Reference proteome</keyword>
<evidence type="ECO:0000313" key="2">
    <source>
        <dbReference type="EMBL" id="GMH51991.1"/>
    </source>
</evidence>
<dbReference type="AlphaFoldDB" id="A0A9W6ZGT2"/>
<protein>
    <submittedName>
        <fullName evidence="2">Uncharacterized protein</fullName>
    </submittedName>
</protein>
<evidence type="ECO:0000256" key="1">
    <source>
        <dbReference type="SAM" id="Phobius"/>
    </source>
</evidence>
<name>A0A9W6ZGT2_9STRA</name>
<sequence>MISISITIPIIYTIILIASITRSWLYNVVLPLKLCPFAYRPLVTHSSTEFTLTSADPTLPLSSLLRTLELVSESTMSSPRSTSIVVCAHPSLEDFVSYMDFVNGPVGSLPLVSEGKLQVAPFHPDFRFEGVDSGSVENFVNRSPYPMFHFLREDEVSGAVERWGERGGKTEDIWVRNAEMMMFIGEEGCERIKEKGGVDGHIMERIRDAGFG</sequence>
<dbReference type="Pfam" id="PF07209">
    <property type="entry name" value="DUF1415"/>
    <property type="match status" value="1"/>
</dbReference>
<organism evidence="2 3">
    <name type="scientific">Triparma retinervis</name>
    <dbReference type="NCBI Taxonomy" id="2557542"/>
    <lineage>
        <taxon>Eukaryota</taxon>
        <taxon>Sar</taxon>
        <taxon>Stramenopiles</taxon>
        <taxon>Ochrophyta</taxon>
        <taxon>Bolidophyceae</taxon>
        <taxon>Parmales</taxon>
        <taxon>Triparmaceae</taxon>
        <taxon>Triparma</taxon>
    </lineage>
</organism>
<dbReference type="OrthoDB" id="42978at2759"/>
<evidence type="ECO:0000313" key="3">
    <source>
        <dbReference type="Proteomes" id="UP001165082"/>
    </source>
</evidence>
<keyword evidence="1" id="KW-1133">Transmembrane helix</keyword>